<reference evidence="2 3" key="1">
    <citation type="submission" date="2017-06" db="EMBL/GenBank/DDBJ databases">
        <authorList>
            <person name="Kim H.J."/>
            <person name="Triplett B.A."/>
        </authorList>
    </citation>
    <scope>NUCLEOTIDE SEQUENCE [LARGE SCALE GENOMIC DNA]</scope>
    <source>
        <strain evidence="2 3">DSM 18704</strain>
    </source>
</reference>
<dbReference type="InterPro" id="IPR003347">
    <property type="entry name" value="JmjC_dom"/>
</dbReference>
<dbReference type="Gene3D" id="2.60.120.650">
    <property type="entry name" value="Cupin"/>
    <property type="match status" value="1"/>
</dbReference>
<dbReference type="SUPFAM" id="SSF51197">
    <property type="entry name" value="Clavaminate synthase-like"/>
    <property type="match status" value="1"/>
</dbReference>
<dbReference type="AlphaFoldDB" id="A0A239KWW6"/>
<keyword evidence="3" id="KW-1185">Reference proteome</keyword>
<accession>A0A239KWW6</accession>
<organism evidence="2 3">
    <name type="scientific">Granulicella rosea</name>
    <dbReference type="NCBI Taxonomy" id="474952"/>
    <lineage>
        <taxon>Bacteria</taxon>
        <taxon>Pseudomonadati</taxon>
        <taxon>Acidobacteriota</taxon>
        <taxon>Terriglobia</taxon>
        <taxon>Terriglobales</taxon>
        <taxon>Acidobacteriaceae</taxon>
        <taxon>Granulicella</taxon>
    </lineage>
</organism>
<sequence length="308" mass="34588">MSAVATPLATPAANGQLFANDAADRSLFGSHFDFKPFEFRHLLHRQEIFQLPALMELAARLSAKKDQKSHYESGTPDVNGYFGQRPQDQTMVQALESIRDGKNWVILKRIHEDPLYGQALESLIPELSALSGVDMKDVYYDPTLTVFITSPGRITPYHMDGETNFLAQIHGTKMVYIYDGHDKSILSNTDLENYWTGNLPKINLPAALPEGTWQWQLKPGNGVFNPAIFPHWLQNGPDVSVSVSINFKRKQNSIIGAHRTNHFARKLGLNPSEPGKSPAIDRLKTMTFGNLYETAHATRTKVRQRFGI</sequence>
<feature type="domain" description="JmjC" evidence="1">
    <location>
        <begin position="96"/>
        <end position="264"/>
    </location>
</feature>
<protein>
    <recommendedName>
        <fullName evidence="1">JmjC domain-containing protein</fullName>
    </recommendedName>
</protein>
<dbReference type="Proteomes" id="UP000198356">
    <property type="component" value="Unassembled WGS sequence"/>
</dbReference>
<proteinExistence type="predicted"/>
<name>A0A239KWW6_9BACT</name>
<evidence type="ECO:0000313" key="3">
    <source>
        <dbReference type="Proteomes" id="UP000198356"/>
    </source>
</evidence>
<dbReference type="OrthoDB" id="118524at2"/>
<evidence type="ECO:0000259" key="1">
    <source>
        <dbReference type="PROSITE" id="PS51184"/>
    </source>
</evidence>
<evidence type="ECO:0000313" key="2">
    <source>
        <dbReference type="EMBL" id="SNT22500.1"/>
    </source>
</evidence>
<dbReference type="PROSITE" id="PS51184">
    <property type="entry name" value="JMJC"/>
    <property type="match status" value="1"/>
</dbReference>
<gene>
    <name evidence="2" type="ORF">SAMN05421770_105266</name>
</gene>
<dbReference type="EMBL" id="FZOU01000005">
    <property type="protein sequence ID" value="SNT22500.1"/>
    <property type="molecule type" value="Genomic_DNA"/>
</dbReference>
<dbReference type="RefSeq" id="WP_089409320.1">
    <property type="nucleotide sequence ID" value="NZ_FZOU01000005.1"/>
</dbReference>